<gene>
    <name evidence="2" type="ORF">VQ7734_04813</name>
</gene>
<protein>
    <recommendedName>
        <fullName evidence="4">Outer membrane protein beta-barrel domain-containing protein</fullName>
    </recommendedName>
</protein>
<evidence type="ECO:0000256" key="1">
    <source>
        <dbReference type="SAM" id="SignalP"/>
    </source>
</evidence>
<dbReference type="OrthoDB" id="5874203at2"/>
<dbReference type="AlphaFoldDB" id="A0A1M7Z247"/>
<sequence>MKNKHLTKMMVAAGVLAASNASAMEQRIMPFFSAGVGGGGDVLIKHEYFNGSTMETEEVSAGSGISITGGMDFPLNKFALLRGSVTYKNDFLAEVEGDVNFSRVPFELSLMLGNPRHKVGAGLAYHHNVRLRCRVDHVCNTTYHFDDQVGFTAQYEFRTMGIWGEMSAFGIKYTDIDYKEKMTGQEVDGSGFDLYMSMFF</sequence>
<name>A0A1M7Z247_9VIBR</name>
<accession>A0A1M7Z247</accession>
<proteinExistence type="predicted"/>
<evidence type="ECO:0000313" key="3">
    <source>
        <dbReference type="Proteomes" id="UP000184600"/>
    </source>
</evidence>
<evidence type="ECO:0000313" key="2">
    <source>
        <dbReference type="EMBL" id="SHO59037.1"/>
    </source>
</evidence>
<dbReference type="Proteomes" id="UP000184600">
    <property type="component" value="Unassembled WGS sequence"/>
</dbReference>
<keyword evidence="1" id="KW-0732">Signal</keyword>
<dbReference type="RefSeq" id="WP_073586469.1">
    <property type="nucleotide sequence ID" value="NZ_AP024897.1"/>
</dbReference>
<feature type="chain" id="PRO_5012184412" description="Outer membrane protein beta-barrel domain-containing protein" evidence="1">
    <location>
        <begin position="24"/>
        <end position="200"/>
    </location>
</feature>
<reference evidence="3" key="1">
    <citation type="submission" date="2016-12" db="EMBL/GenBank/DDBJ databases">
        <authorList>
            <person name="Rodrigo-Torres L."/>
            <person name="Arahal R.D."/>
            <person name="Lucena T."/>
        </authorList>
    </citation>
    <scope>NUCLEOTIDE SEQUENCE [LARGE SCALE GENOMIC DNA]</scope>
</reference>
<organism evidence="2 3">
    <name type="scientific">Vibrio quintilis</name>
    <dbReference type="NCBI Taxonomy" id="1117707"/>
    <lineage>
        <taxon>Bacteria</taxon>
        <taxon>Pseudomonadati</taxon>
        <taxon>Pseudomonadota</taxon>
        <taxon>Gammaproteobacteria</taxon>
        <taxon>Vibrionales</taxon>
        <taxon>Vibrionaceae</taxon>
        <taxon>Vibrio</taxon>
    </lineage>
</organism>
<evidence type="ECO:0008006" key="4">
    <source>
        <dbReference type="Google" id="ProtNLM"/>
    </source>
</evidence>
<feature type="signal peptide" evidence="1">
    <location>
        <begin position="1"/>
        <end position="23"/>
    </location>
</feature>
<keyword evidence="3" id="KW-1185">Reference proteome</keyword>
<dbReference type="EMBL" id="FRFG01000091">
    <property type="protein sequence ID" value="SHO59037.1"/>
    <property type="molecule type" value="Genomic_DNA"/>
</dbReference>